<gene>
    <name evidence="1" type="primary">gp_67516</name>
</gene>
<name>A0AAE7RYT2_9CAUD</name>
<evidence type="ECO:0000313" key="1">
    <source>
        <dbReference type="EMBL" id="QWM90584.1"/>
    </source>
</evidence>
<dbReference type="PROSITE" id="PS51257">
    <property type="entry name" value="PROKAR_LIPOPROTEIN"/>
    <property type="match status" value="1"/>
</dbReference>
<evidence type="ECO:0008006" key="3">
    <source>
        <dbReference type="Google" id="ProtNLM"/>
    </source>
</evidence>
<proteinExistence type="predicted"/>
<sequence length="160" mass="18086">MEKWIKGIMTAATLLFVAFLGYSLTSCDHASVQQKLKHSDSAFVVGLIEEYHNPKISNEDDAVLVQNQLLSEREYETLFVNLPQSTLKAIVHVLQRQSNSKAVFTIKDVCQEYISNRKVYDNLPKCTEDDPEDYGDDPSTALPDTLGGKLYEYKSYCNPV</sequence>
<evidence type="ECO:0000313" key="2">
    <source>
        <dbReference type="Proteomes" id="UP000827408"/>
    </source>
</evidence>
<accession>A0AAE7RYT2</accession>
<organism evidence="1 2">
    <name type="scientific">uncultured phage cr61_1</name>
    <dbReference type="NCBI Taxonomy" id="2986417"/>
    <lineage>
        <taxon>Viruses</taxon>
        <taxon>Duplodnaviria</taxon>
        <taxon>Heunggongvirae</taxon>
        <taxon>Uroviricota</taxon>
        <taxon>Caudoviricetes</taxon>
        <taxon>Crassvirales</taxon>
        <taxon>Suoliviridae</taxon>
        <taxon>Oafivirinae</taxon>
        <taxon>Bohxovirus</taxon>
        <taxon>Bohxovirus oralis</taxon>
    </lineage>
</organism>
<dbReference type="GeneID" id="75687008"/>
<protein>
    <recommendedName>
        <fullName evidence="3">Lipoprotein</fullName>
    </recommendedName>
</protein>
<reference evidence="1 2" key="1">
    <citation type="submission" date="2021-04" db="EMBL/GenBank/DDBJ databases">
        <authorList>
            <person name="Shkoporov A.N."/>
            <person name="Stockdale S.R."/>
            <person name="Guerin E."/>
            <person name="Ross R.P."/>
            <person name="Hill C."/>
        </authorList>
    </citation>
    <scope>NUCLEOTIDE SEQUENCE [LARGE SCALE GENOMIC DNA]</scope>
    <source>
        <strain evidence="2">cr61_1</strain>
    </source>
</reference>
<dbReference type="RefSeq" id="YP_010509524.1">
    <property type="nucleotide sequence ID" value="NC_067209.1"/>
</dbReference>
<dbReference type="KEGG" id="vg:75687008"/>
<dbReference type="EMBL" id="MZ130491">
    <property type="protein sequence ID" value="QWM90584.1"/>
    <property type="molecule type" value="Genomic_DNA"/>
</dbReference>
<keyword evidence="2" id="KW-1185">Reference proteome</keyword>
<dbReference type="Proteomes" id="UP000827408">
    <property type="component" value="Segment"/>
</dbReference>